<feature type="domain" description="CAP-Gly" evidence="2">
    <location>
        <begin position="191"/>
        <end position="233"/>
    </location>
</feature>
<comment type="similarity">
    <text evidence="1">Belongs to the TBCB family.</text>
</comment>
<proteinExistence type="inferred from homology"/>
<reference evidence="3 4" key="1">
    <citation type="journal article" date="2021" name="DNA Res.">
        <title>Genome analysis of Candida subhashii reveals its hybrid nature and dual mitochondrial genome conformations.</title>
        <authorList>
            <person name="Mixao V."/>
            <person name="Hegedusova E."/>
            <person name="Saus E."/>
            <person name="Pryszcz L.P."/>
            <person name="Cillingova A."/>
            <person name="Nosek J."/>
            <person name="Gabaldon T."/>
        </authorList>
    </citation>
    <scope>NUCLEOTIDE SEQUENCE [LARGE SCALE GENOMIC DNA]</scope>
    <source>
        <strain evidence="3 4">CBS 10753</strain>
    </source>
</reference>
<dbReference type="OrthoDB" id="5295208at2759"/>
<evidence type="ECO:0000259" key="2">
    <source>
        <dbReference type="PROSITE" id="PS50245"/>
    </source>
</evidence>
<evidence type="ECO:0000313" key="4">
    <source>
        <dbReference type="Proteomes" id="UP000694255"/>
    </source>
</evidence>
<keyword evidence="4" id="KW-1185">Reference proteome</keyword>
<accession>A0A8J5QW33</accession>
<sequence>MSDINVFVTSNLTSSERRISPQWSMAHLKERLETITGIKPENQTLHYYPNQHSNVFSKLSTSEDYITDKDKDTFLTSLNLNAYSRIHVIDEDPDSAVNELSKETDIGIDNNNNEPEFKLSEAEYVKRADSALQWKKENRLGRFDPNYEALREKEQQENKVKLSEMKVGDRCRTINIEGERRGVVRYIGKIQVIDQGESDWVGIEFDEPVGRNDGSIAGFRVFECRPGHGSFVKPKQVEVGDFPELDPFASDSEEEL</sequence>
<dbReference type="Proteomes" id="UP000694255">
    <property type="component" value="Unassembled WGS sequence"/>
</dbReference>
<name>A0A8J5QW33_9ASCO</name>
<dbReference type="EMBL" id="JAGSYN010000141">
    <property type="protein sequence ID" value="KAG7663295.1"/>
    <property type="molecule type" value="Genomic_DNA"/>
</dbReference>
<dbReference type="Pfam" id="PF14560">
    <property type="entry name" value="Ubiquitin_2"/>
    <property type="match status" value="1"/>
</dbReference>
<protein>
    <recommendedName>
        <fullName evidence="2">CAP-Gly domain-containing protein</fullName>
    </recommendedName>
</protein>
<dbReference type="RefSeq" id="XP_049263527.1">
    <property type="nucleotide sequence ID" value="XM_049407041.1"/>
</dbReference>
<comment type="caution">
    <text evidence="3">The sequence shown here is derived from an EMBL/GenBank/DDBJ whole genome shotgun (WGS) entry which is preliminary data.</text>
</comment>
<dbReference type="AlphaFoldDB" id="A0A8J5QW33"/>
<dbReference type="PROSITE" id="PS50245">
    <property type="entry name" value="CAP_GLY_2"/>
    <property type="match status" value="1"/>
</dbReference>
<dbReference type="Pfam" id="PF01302">
    <property type="entry name" value="CAP_GLY"/>
    <property type="match status" value="1"/>
</dbReference>
<gene>
    <name evidence="3" type="ORF">J8A68_003209</name>
</gene>
<evidence type="ECO:0000256" key="1">
    <source>
        <dbReference type="ARBA" id="ARBA00025779"/>
    </source>
</evidence>
<evidence type="ECO:0000313" key="3">
    <source>
        <dbReference type="EMBL" id="KAG7663295.1"/>
    </source>
</evidence>
<dbReference type="PANTHER" id="PTHR18916">
    <property type="entry name" value="DYNACTIN 1-RELATED MICROTUBULE-BINDING"/>
    <property type="match status" value="1"/>
</dbReference>
<dbReference type="InterPro" id="IPR000626">
    <property type="entry name" value="Ubiquitin-like_dom"/>
</dbReference>
<dbReference type="SMART" id="SM01052">
    <property type="entry name" value="CAP_GLY"/>
    <property type="match status" value="1"/>
</dbReference>
<dbReference type="GeneID" id="73470010"/>
<organism evidence="3 4">
    <name type="scientific">[Candida] subhashii</name>
    <dbReference type="NCBI Taxonomy" id="561895"/>
    <lineage>
        <taxon>Eukaryota</taxon>
        <taxon>Fungi</taxon>
        <taxon>Dikarya</taxon>
        <taxon>Ascomycota</taxon>
        <taxon>Saccharomycotina</taxon>
        <taxon>Pichiomycetes</taxon>
        <taxon>Debaryomycetaceae</taxon>
        <taxon>Spathaspora</taxon>
    </lineage>
</organism>
<dbReference type="InterPro" id="IPR000938">
    <property type="entry name" value="CAP-Gly_domain"/>
</dbReference>